<dbReference type="CDD" id="cd06257">
    <property type="entry name" value="DnaJ"/>
    <property type="match status" value="1"/>
</dbReference>
<dbReference type="InterPro" id="IPR036869">
    <property type="entry name" value="J_dom_sf"/>
</dbReference>
<protein>
    <submittedName>
        <fullName evidence="3">DnaJ-class molecular chaperone</fullName>
    </submittedName>
</protein>
<evidence type="ECO:0000313" key="3">
    <source>
        <dbReference type="EMBL" id="ADI19791.1"/>
    </source>
</evidence>
<dbReference type="SMART" id="SM00271">
    <property type="entry name" value="DnaJ"/>
    <property type="match status" value="1"/>
</dbReference>
<sequence length="197" mass="22681">MGRKAMPELNLRNKDGQQEMRADGTRLCMSQGCAEDGYYPAPKNRQELRSHIWFCLDHVRAYNSHWNYYDGLEGDALEAEIRRATTWERPSWKFGFGPAFTAEGSLKDPFGFFDGGSAETHAKLKEMDSEEREAWALFDISPDSDPTSVKQRYNELAKQYHPDHNKSDPKAEERFKEINLAYSVLRKKAINLKPTIA</sequence>
<dbReference type="Pfam" id="PF00226">
    <property type="entry name" value="DnaJ"/>
    <property type="match status" value="1"/>
</dbReference>
<feature type="domain" description="J" evidence="2">
    <location>
        <begin position="133"/>
        <end position="190"/>
    </location>
</feature>
<dbReference type="SUPFAM" id="SSF46565">
    <property type="entry name" value="Chaperone J-domain"/>
    <property type="match status" value="1"/>
</dbReference>
<name>E0XZF0_9PROT</name>
<dbReference type="PANTHER" id="PTHR44145:SF3">
    <property type="entry name" value="DNAJ HOMOLOG SUBFAMILY A MEMBER 3, MITOCHONDRIAL"/>
    <property type="match status" value="1"/>
</dbReference>
<dbReference type="PROSITE" id="PS50076">
    <property type="entry name" value="DNAJ_2"/>
    <property type="match status" value="1"/>
</dbReference>
<dbReference type="InterPro" id="IPR051938">
    <property type="entry name" value="Apopto_cytoskel_mod"/>
</dbReference>
<keyword evidence="1" id="KW-0143">Chaperone</keyword>
<dbReference type="AlphaFoldDB" id="E0XZF0"/>
<organism evidence="3">
    <name type="scientific">uncultured alpha proteobacterium EB000_37G09</name>
    <dbReference type="NCBI Taxonomy" id="710792"/>
    <lineage>
        <taxon>Bacteria</taxon>
        <taxon>Pseudomonadati</taxon>
        <taxon>Pseudomonadota</taxon>
        <taxon>Alphaproteobacteria</taxon>
        <taxon>environmental samples</taxon>
    </lineage>
</organism>
<dbReference type="PANTHER" id="PTHR44145">
    <property type="entry name" value="DNAJ HOMOLOG SUBFAMILY A MEMBER 3, MITOCHONDRIAL"/>
    <property type="match status" value="1"/>
</dbReference>
<evidence type="ECO:0000259" key="2">
    <source>
        <dbReference type="PROSITE" id="PS50076"/>
    </source>
</evidence>
<dbReference type="PRINTS" id="PR00625">
    <property type="entry name" value="JDOMAIN"/>
</dbReference>
<accession>E0XZF0</accession>
<proteinExistence type="predicted"/>
<dbReference type="InterPro" id="IPR001623">
    <property type="entry name" value="DnaJ_domain"/>
</dbReference>
<reference evidence="3" key="1">
    <citation type="journal article" date="2011" name="Environ. Microbiol.">
        <title>Time-series analyses of Monterey Bay coastal microbial picoplankton using a 'genome proxy' microarray.</title>
        <authorList>
            <person name="Rich V.I."/>
            <person name="Pham V.D."/>
            <person name="Eppley J."/>
            <person name="Shi Y."/>
            <person name="DeLong E.F."/>
        </authorList>
    </citation>
    <scope>NUCLEOTIDE SEQUENCE</scope>
</reference>
<dbReference type="Gene3D" id="1.10.287.110">
    <property type="entry name" value="DnaJ domain"/>
    <property type="match status" value="1"/>
</dbReference>
<evidence type="ECO:0000256" key="1">
    <source>
        <dbReference type="ARBA" id="ARBA00023186"/>
    </source>
</evidence>
<dbReference type="EMBL" id="GU474933">
    <property type="protein sequence ID" value="ADI19791.1"/>
    <property type="molecule type" value="Genomic_DNA"/>
</dbReference>